<reference evidence="2 3" key="1">
    <citation type="submission" date="2019-06" db="EMBL/GenBank/DDBJ databases">
        <title>Whole genome shotgun sequence of Nitrobacter winogradskyi NBRC 14297.</title>
        <authorList>
            <person name="Hosoyama A."/>
            <person name="Uohara A."/>
            <person name="Ohji S."/>
            <person name="Ichikawa N."/>
        </authorList>
    </citation>
    <scope>NUCLEOTIDE SEQUENCE [LARGE SCALE GENOMIC DNA]</scope>
    <source>
        <strain evidence="2 3">NBRC 14297</strain>
    </source>
</reference>
<name>A0A4Y3WEM9_NITWI</name>
<proteinExistence type="predicted"/>
<dbReference type="Proteomes" id="UP000318825">
    <property type="component" value="Unassembled WGS sequence"/>
</dbReference>
<evidence type="ECO:0000313" key="2">
    <source>
        <dbReference type="EMBL" id="GEC16249.1"/>
    </source>
</evidence>
<dbReference type="EMBL" id="BJNF01000057">
    <property type="protein sequence ID" value="GEC16249.1"/>
    <property type="molecule type" value="Genomic_DNA"/>
</dbReference>
<organism evidence="2 3">
    <name type="scientific">Nitrobacter winogradskyi</name>
    <name type="common">Nitrobacter agilis</name>
    <dbReference type="NCBI Taxonomy" id="913"/>
    <lineage>
        <taxon>Bacteria</taxon>
        <taxon>Pseudomonadati</taxon>
        <taxon>Pseudomonadota</taxon>
        <taxon>Alphaproteobacteria</taxon>
        <taxon>Hyphomicrobiales</taxon>
        <taxon>Nitrobacteraceae</taxon>
        <taxon>Nitrobacter</taxon>
    </lineage>
</organism>
<evidence type="ECO:0000313" key="3">
    <source>
        <dbReference type="Proteomes" id="UP000318825"/>
    </source>
</evidence>
<feature type="region of interest" description="Disordered" evidence="1">
    <location>
        <begin position="1"/>
        <end position="82"/>
    </location>
</feature>
<accession>A0A4Y3WEM9</accession>
<sequence>MTDLQTDETNAAAVGPTVGSDAERASSGLGKKSGPGLGDASCAAAAAAAEKTDIDAARRSAAADITSERRRGQRQQQDARKS</sequence>
<protein>
    <submittedName>
        <fullName evidence="2">Uncharacterized protein</fullName>
    </submittedName>
</protein>
<evidence type="ECO:0000256" key="1">
    <source>
        <dbReference type="SAM" id="MobiDB-lite"/>
    </source>
</evidence>
<feature type="compositionally biased region" description="Low complexity" evidence="1">
    <location>
        <begin position="38"/>
        <end position="49"/>
    </location>
</feature>
<gene>
    <name evidence="2" type="ORF">NWI01_21410</name>
</gene>
<dbReference type="AlphaFoldDB" id="A0A4Y3WEM9"/>
<comment type="caution">
    <text evidence="2">The sequence shown here is derived from an EMBL/GenBank/DDBJ whole genome shotgun (WGS) entry which is preliminary data.</text>
</comment>